<dbReference type="RefSeq" id="WP_155465565.1">
    <property type="nucleotide sequence ID" value="NZ_WNKY01000023.1"/>
</dbReference>
<dbReference type="EMBL" id="WNKY01000023">
    <property type="protein sequence ID" value="MTV39771.1"/>
    <property type="molecule type" value="Genomic_DNA"/>
</dbReference>
<evidence type="ECO:0008006" key="5">
    <source>
        <dbReference type="Google" id="ProtNLM"/>
    </source>
</evidence>
<sequence length="152" mass="17320">MHGANEHPRVEDSARSSYDVRIAALETDVAVIRNSFATKDDITALRAEMNASHERILALIYEFKLEVQTNSAKQREEFYAALARQREEFNAALAKQREELNAALAKQREDLHTALADTKMDLHRALMGHVWKLYGFASLLLGGVYYIARYVH</sequence>
<evidence type="ECO:0000256" key="2">
    <source>
        <dbReference type="SAM" id="Phobius"/>
    </source>
</evidence>
<dbReference type="OrthoDB" id="8776803at2"/>
<keyword evidence="2" id="KW-0812">Transmembrane</keyword>
<comment type="caution">
    <text evidence="3">The sequence shown here is derived from an EMBL/GenBank/DDBJ whole genome shotgun (WGS) entry which is preliminary data.</text>
</comment>
<keyword evidence="1" id="KW-0175">Coiled coil</keyword>
<name>A0A6L6PMB1_9BURK</name>
<dbReference type="AlphaFoldDB" id="A0A6L6PMB1"/>
<feature type="coiled-coil region" evidence="1">
    <location>
        <begin position="79"/>
        <end position="117"/>
    </location>
</feature>
<organism evidence="3 4">
    <name type="scientific">Duganella radicis</name>
    <dbReference type="NCBI Taxonomy" id="551988"/>
    <lineage>
        <taxon>Bacteria</taxon>
        <taxon>Pseudomonadati</taxon>
        <taxon>Pseudomonadota</taxon>
        <taxon>Betaproteobacteria</taxon>
        <taxon>Burkholderiales</taxon>
        <taxon>Oxalobacteraceae</taxon>
        <taxon>Telluria group</taxon>
        <taxon>Duganella</taxon>
    </lineage>
</organism>
<proteinExistence type="predicted"/>
<reference evidence="3 4" key="1">
    <citation type="submission" date="2019-11" db="EMBL/GenBank/DDBJ databases">
        <title>Type strains purchased from KCTC, JCM and DSMZ.</title>
        <authorList>
            <person name="Lu H."/>
        </authorList>
    </citation>
    <scope>NUCLEOTIDE SEQUENCE [LARGE SCALE GENOMIC DNA]</scope>
    <source>
        <strain evidence="3 4">KCTC 22382</strain>
    </source>
</reference>
<protein>
    <recommendedName>
        <fullName evidence="5">DUF1640 domain-containing protein</fullName>
    </recommendedName>
</protein>
<evidence type="ECO:0000313" key="3">
    <source>
        <dbReference type="EMBL" id="MTV39771.1"/>
    </source>
</evidence>
<dbReference type="Gene3D" id="1.20.120.20">
    <property type="entry name" value="Apolipoprotein"/>
    <property type="match status" value="1"/>
</dbReference>
<evidence type="ECO:0000313" key="4">
    <source>
        <dbReference type="Proteomes" id="UP000475582"/>
    </source>
</evidence>
<keyword evidence="2" id="KW-0472">Membrane</keyword>
<keyword evidence="4" id="KW-1185">Reference proteome</keyword>
<accession>A0A6L6PMB1</accession>
<dbReference type="Proteomes" id="UP000475582">
    <property type="component" value="Unassembled WGS sequence"/>
</dbReference>
<feature type="transmembrane region" description="Helical" evidence="2">
    <location>
        <begin position="130"/>
        <end position="148"/>
    </location>
</feature>
<keyword evidence="2" id="KW-1133">Transmembrane helix</keyword>
<evidence type="ECO:0000256" key="1">
    <source>
        <dbReference type="SAM" id="Coils"/>
    </source>
</evidence>
<gene>
    <name evidence="3" type="ORF">GM676_19585</name>
</gene>